<keyword evidence="6" id="KW-1185">Reference proteome</keyword>
<dbReference type="NCBIfam" id="TIGR02481">
    <property type="entry name" value="hemeryth_dom"/>
    <property type="match status" value="1"/>
</dbReference>
<dbReference type="InterPro" id="IPR012827">
    <property type="entry name" value="Hemerythrin_metal-bd"/>
</dbReference>
<evidence type="ECO:0000313" key="6">
    <source>
        <dbReference type="Proteomes" id="UP000552954"/>
    </source>
</evidence>
<dbReference type="InterPro" id="IPR012312">
    <property type="entry name" value="Hemerythrin-like"/>
</dbReference>
<name>A0A849K5W9_9BURK</name>
<dbReference type="AlphaFoldDB" id="A0A849K5W9"/>
<organism evidence="5 6">
    <name type="scientific">Ramlibacter montanisoli</name>
    <dbReference type="NCBI Taxonomy" id="2732512"/>
    <lineage>
        <taxon>Bacteria</taxon>
        <taxon>Pseudomonadati</taxon>
        <taxon>Pseudomonadota</taxon>
        <taxon>Betaproteobacteria</taxon>
        <taxon>Burkholderiales</taxon>
        <taxon>Comamonadaceae</taxon>
        <taxon>Ramlibacter</taxon>
    </lineage>
</organism>
<evidence type="ECO:0000256" key="3">
    <source>
        <dbReference type="ARBA" id="ARBA00023004"/>
    </source>
</evidence>
<dbReference type="RefSeq" id="WP_171559770.1">
    <property type="nucleotide sequence ID" value="NZ_JABFCS010000001.1"/>
</dbReference>
<dbReference type="Pfam" id="PF01814">
    <property type="entry name" value="Hemerythrin"/>
    <property type="match status" value="1"/>
</dbReference>
<dbReference type="CDD" id="cd12107">
    <property type="entry name" value="Hemerythrin"/>
    <property type="match status" value="1"/>
</dbReference>
<comment type="caution">
    <text evidence="5">The sequence shown here is derived from an EMBL/GenBank/DDBJ whole genome shotgun (WGS) entry which is preliminary data.</text>
</comment>
<keyword evidence="2" id="KW-0479">Metal-binding</keyword>
<reference evidence="5 6" key="2">
    <citation type="submission" date="2020-06" db="EMBL/GenBank/DDBJ databases">
        <title>Ramlibacter rhizophilus sp. nov., isolated from rhizosphere soil of national flower Mugunghwa from South Korea.</title>
        <authorList>
            <person name="Zheng-Fei Y."/>
            <person name="Huan T."/>
        </authorList>
    </citation>
    <scope>NUCLEOTIDE SEQUENCE [LARGE SCALE GENOMIC DNA]</scope>
    <source>
        <strain evidence="5 6">B156</strain>
    </source>
</reference>
<dbReference type="SUPFAM" id="SSF47188">
    <property type="entry name" value="Hemerythrin-like"/>
    <property type="match status" value="1"/>
</dbReference>
<gene>
    <name evidence="5" type="ORF">HK415_12650</name>
</gene>
<feature type="domain" description="Hemerythrin-like" evidence="4">
    <location>
        <begin position="13"/>
        <end position="119"/>
    </location>
</feature>
<dbReference type="GO" id="GO:0046872">
    <property type="term" value="F:metal ion binding"/>
    <property type="evidence" value="ECO:0007669"/>
    <property type="project" value="UniProtKB-KW"/>
</dbReference>
<protein>
    <submittedName>
        <fullName evidence="5">Hemerythrin</fullName>
    </submittedName>
</protein>
<dbReference type="Gene3D" id="1.20.120.50">
    <property type="entry name" value="Hemerythrin-like"/>
    <property type="match status" value="1"/>
</dbReference>
<dbReference type="InterPro" id="IPR035938">
    <property type="entry name" value="Hemerythrin-like_sf"/>
</dbReference>
<evidence type="ECO:0000256" key="2">
    <source>
        <dbReference type="ARBA" id="ARBA00022723"/>
    </source>
</evidence>
<dbReference type="EMBL" id="JABFCS010000001">
    <property type="protein sequence ID" value="NNU43822.1"/>
    <property type="molecule type" value="Genomic_DNA"/>
</dbReference>
<evidence type="ECO:0000313" key="5">
    <source>
        <dbReference type="EMBL" id="NNU43822.1"/>
    </source>
</evidence>
<evidence type="ECO:0000259" key="4">
    <source>
        <dbReference type="Pfam" id="PF01814"/>
    </source>
</evidence>
<evidence type="ECO:0000256" key="1">
    <source>
        <dbReference type="ARBA" id="ARBA00010587"/>
    </source>
</evidence>
<proteinExistence type="inferred from homology"/>
<sequence>MPALPWTEGLELGLSFMDDTHKEFIELLARAEAADDATLPAVWEELVAHTADHFGREDEWMLATGFALGNCHSSHHKVVLQVLRDGLAKAASGDMAPARQMIKELAVWFPQHAQTMDAALALHLRGLGYDPETGEVLDASALPAEAISGCGGSSCS</sequence>
<dbReference type="Proteomes" id="UP000552954">
    <property type="component" value="Unassembled WGS sequence"/>
</dbReference>
<comment type="similarity">
    <text evidence="1">Belongs to the hemerythrin family.</text>
</comment>
<reference evidence="5 6" key="1">
    <citation type="submission" date="2020-05" db="EMBL/GenBank/DDBJ databases">
        <authorList>
            <person name="Khan S.A."/>
            <person name="Jeon C.O."/>
            <person name="Chun B.H."/>
        </authorList>
    </citation>
    <scope>NUCLEOTIDE SEQUENCE [LARGE SCALE GENOMIC DNA]</scope>
    <source>
        <strain evidence="5 6">B156</strain>
    </source>
</reference>
<keyword evidence="3" id="KW-0408">Iron</keyword>
<accession>A0A849K5W9</accession>